<sequence>MTTAAMADVVGITGALLVVVAYFLNLRGTLTTNDYRYSVLNLCGSAMIVYSLAYNPNPASLLIEAFWVSISLYGLLKSLKERRRALRSHRNG</sequence>
<feature type="transmembrane region" description="Helical" evidence="1">
    <location>
        <begin position="37"/>
        <end position="53"/>
    </location>
</feature>
<evidence type="ECO:0000313" key="3">
    <source>
        <dbReference type="EMBL" id="MDN4578710.1"/>
    </source>
</evidence>
<keyword evidence="4" id="KW-1185">Reference proteome</keyword>
<dbReference type="Proteomes" id="UP001172788">
    <property type="component" value="Unassembled WGS sequence"/>
</dbReference>
<gene>
    <name evidence="3" type="ORF">DBB29_11355</name>
</gene>
<feature type="domain" description="CBU-0592-like" evidence="2">
    <location>
        <begin position="7"/>
        <end position="82"/>
    </location>
</feature>
<reference evidence="3" key="1">
    <citation type="submission" date="2018-04" db="EMBL/GenBank/DDBJ databases">
        <authorList>
            <person name="Jy Z."/>
        </authorList>
    </citation>
    <scope>NUCLEOTIDE SEQUENCE</scope>
    <source>
        <strain evidence="3">AS13</strain>
    </source>
</reference>
<evidence type="ECO:0000259" key="2">
    <source>
        <dbReference type="Pfam" id="PF26604"/>
    </source>
</evidence>
<dbReference type="InterPro" id="IPR058058">
    <property type="entry name" value="CBU_0592-like"/>
</dbReference>
<dbReference type="RefSeq" id="WP_301236779.1">
    <property type="nucleotide sequence ID" value="NZ_QAIC01000042.1"/>
</dbReference>
<keyword evidence="1" id="KW-1133">Transmembrane helix</keyword>
<dbReference type="EMBL" id="QAID01000039">
    <property type="protein sequence ID" value="MDN4578710.1"/>
    <property type="molecule type" value="Genomic_DNA"/>
</dbReference>
<feature type="transmembrane region" description="Helical" evidence="1">
    <location>
        <begin position="59"/>
        <end position="76"/>
    </location>
</feature>
<protein>
    <recommendedName>
        <fullName evidence="2">CBU-0592-like domain-containing protein</fullName>
    </recommendedName>
</protein>
<comment type="caution">
    <text evidence="3">The sequence shown here is derived from an EMBL/GenBank/DDBJ whole genome shotgun (WGS) entry which is preliminary data.</text>
</comment>
<organism evidence="3 4">
    <name type="scientific">Pandoraea cepalis</name>
    <dbReference type="NCBI Taxonomy" id="2508294"/>
    <lineage>
        <taxon>Bacteria</taxon>
        <taxon>Pseudomonadati</taxon>
        <taxon>Pseudomonadota</taxon>
        <taxon>Betaproteobacteria</taxon>
        <taxon>Burkholderiales</taxon>
        <taxon>Burkholderiaceae</taxon>
        <taxon>Pandoraea</taxon>
    </lineage>
</organism>
<keyword evidence="1" id="KW-0812">Transmembrane</keyword>
<proteinExistence type="predicted"/>
<evidence type="ECO:0000313" key="4">
    <source>
        <dbReference type="Proteomes" id="UP001172788"/>
    </source>
</evidence>
<evidence type="ECO:0000256" key="1">
    <source>
        <dbReference type="SAM" id="Phobius"/>
    </source>
</evidence>
<dbReference type="Pfam" id="PF26604">
    <property type="entry name" value="CBU_0592"/>
    <property type="match status" value="1"/>
</dbReference>
<keyword evidence="1" id="KW-0472">Membrane</keyword>
<feature type="transmembrane region" description="Helical" evidence="1">
    <location>
        <begin position="6"/>
        <end position="25"/>
    </location>
</feature>
<name>A0ABT8IB31_9BURK</name>
<dbReference type="NCBIfam" id="NF047864">
    <property type="entry name" value="CBU_0592_membra"/>
    <property type="match status" value="1"/>
</dbReference>
<accession>A0ABT8IB31</accession>